<sequence length="112" mass="13074">MIIPCVRKGNEEQGIIWLSVTDITHLARKRNEVEFHTADGVYVRPNALDYWQVVLKEKGFERLDWGVLVNLHKIAELDEKEHKIIIKDSRKSIVVAEKHIENLKEFLKKGES</sequence>
<dbReference type="RefSeq" id="WP_122903618.1">
    <property type="nucleotide sequence ID" value="NZ_RHHS01000013.1"/>
</dbReference>
<evidence type="ECO:0000313" key="2">
    <source>
        <dbReference type="EMBL" id="RNB59451.1"/>
    </source>
</evidence>
<dbReference type="AlphaFoldDB" id="A0A3M8B7M2"/>
<dbReference type="InterPro" id="IPR007492">
    <property type="entry name" value="LytTR_DNA-bd_dom"/>
</dbReference>
<dbReference type="GO" id="GO:0003677">
    <property type="term" value="F:DNA binding"/>
    <property type="evidence" value="ECO:0007669"/>
    <property type="project" value="InterPro"/>
</dbReference>
<protein>
    <recommendedName>
        <fullName evidence="1">HTH LytTR-type domain-containing protein</fullName>
    </recommendedName>
</protein>
<feature type="domain" description="HTH LytTR-type" evidence="1">
    <location>
        <begin position="13"/>
        <end position="108"/>
    </location>
</feature>
<dbReference type="OrthoDB" id="2665132at2"/>
<dbReference type="Proteomes" id="UP000268829">
    <property type="component" value="Unassembled WGS sequence"/>
</dbReference>
<evidence type="ECO:0000313" key="3">
    <source>
        <dbReference type="Proteomes" id="UP000268829"/>
    </source>
</evidence>
<comment type="caution">
    <text evidence="2">The sequence shown here is derived from an EMBL/GenBank/DDBJ whole genome shotgun (WGS) entry which is preliminary data.</text>
</comment>
<name>A0A3M8B7M2_9BACL</name>
<proteinExistence type="predicted"/>
<evidence type="ECO:0000259" key="1">
    <source>
        <dbReference type="SMART" id="SM00850"/>
    </source>
</evidence>
<gene>
    <name evidence="2" type="ORF">EDM57_04730</name>
</gene>
<organism evidence="2 3">
    <name type="scientific">Brevibacillus gelatini</name>
    <dbReference type="NCBI Taxonomy" id="1655277"/>
    <lineage>
        <taxon>Bacteria</taxon>
        <taxon>Bacillati</taxon>
        <taxon>Bacillota</taxon>
        <taxon>Bacilli</taxon>
        <taxon>Bacillales</taxon>
        <taxon>Paenibacillaceae</taxon>
        <taxon>Brevibacillus</taxon>
    </lineage>
</organism>
<reference evidence="2 3" key="1">
    <citation type="submission" date="2018-10" db="EMBL/GenBank/DDBJ databases">
        <title>Phylogenomics of Brevibacillus.</title>
        <authorList>
            <person name="Dunlap C."/>
        </authorList>
    </citation>
    <scope>NUCLEOTIDE SEQUENCE [LARGE SCALE GENOMIC DNA]</scope>
    <source>
        <strain evidence="2 3">DSM 100115</strain>
    </source>
</reference>
<dbReference type="EMBL" id="RHHS01000013">
    <property type="protein sequence ID" value="RNB59451.1"/>
    <property type="molecule type" value="Genomic_DNA"/>
</dbReference>
<accession>A0A3M8B7M2</accession>
<keyword evidence="3" id="KW-1185">Reference proteome</keyword>
<dbReference type="SMART" id="SM00850">
    <property type="entry name" value="LytTR"/>
    <property type="match status" value="1"/>
</dbReference>
<dbReference type="Pfam" id="PF04397">
    <property type="entry name" value="LytTR"/>
    <property type="match status" value="1"/>
</dbReference>
<dbReference type="Gene3D" id="2.40.50.1020">
    <property type="entry name" value="LytTr DNA-binding domain"/>
    <property type="match status" value="1"/>
</dbReference>